<sequence>MNAIETVVQRAHRNEKAAKTFITICGIGMALVPLLIGAFLFIKGTDTFFTFGHSVTEFLFSGQWKPSDTAEGGGQVGAAMFLAGSLVTCLLSLIISLPFSLASSIYMTEIATPQRRRLIQPAIELFTGIPSVVYGFVGMTVLIPALRHIFPMPFGFSVLAAGIVLAIMIFPTITTMAADAMAAVPKSWREASYGLGATRWETIAHVVLPAAKSGIFTGIILGLARALGEALAVAMVIGQMKVFPTSLFLPASTLTTAISADMGGAMEGGEYNAALWTMALVLFLLSFLFIFVIHQINAASEVKGGRN</sequence>
<comment type="function">
    <text evidence="9">Part of the binding-protein-dependent transport system for phosphate; probably responsible for the translocation of the substrate across the membrane.</text>
</comment>
<evidence type="ECO:0000256" key="7">
    <source>
        <dbReference type="ARBA" id="ARBA00023136"/>
    </source>
</evidence>
<dbReference type="InterPro" id="IPR011864">
    <property type="entry name" value="Phosphate_PstC"/>
</dbReference>
<evidence type="ECO:0000256" key="2">
    <source>
        <dbReference type="ARBA" id="ARBA00007069"/>
    </source>
</evidence>
<name>A0A1M6NJ08_MEGEL</name>
<feature type="transmembrane region" description="Helical" evidence="8">
    <location>
        <begin position="215"/>
        <end position="237"/>
    </location>
</feature>
<feature type="transmembrane region" description="Helical" evidence="8">
    <location>
        <begin position="76"/>
        <end position="101"/>
    </location>
</feature>
<evidence type="ECO:0000256" key="9">
    <source>
        <dbReference type="RuleBase" id="RU363054"/>
    </source>
</evidence>
<proteinExistence type="inferred from homology"/>
<evidence type="ECO:0000256" key="3">
    <source>
        <dbReference type="ARBA" id="ARBA00022448"/>
    </source>
</evidence>
<evidence type="ECO:0000256" key="6">
    <source>
        <dbReference type="ARBA" id="ARBA00022989"/>
    </source>
</evidence>
<evidence type="ECO:0000313" key="13">
    <source>
        <dbReference type="Proteomes" id="UP000238358"/>
    </source>
</evidence>
<keyword evidence="5 8" id="KW-0812">Transmembrane</keyword>
<dbReference type="InterPro" id="IPR051124">
    <property type="entry name" value="Phosphate_Transport_Permease"/>
</dbReference>
<keyword evidence="3 8" id="KW-0813">Transport</keyword>
<dbReference type="InterPro" id="IPR035906">
    <property type="entry name" value="MetI-like_sf"/>
</dbReference>
<feature type="transmembrane region" description="Helical" evidence="8">
    <location>
        <begin position="122"/>
        <end position="143"/>
    </location>
</feature>
<feature type="transmembrane region" description="Helical" evidence="8">
    <location>
        <begin position="21"/>
        <end position="42"/>
    </location>
</feature>
<dbReference type="OrthoDB" id="9785113at2"/>
<evidence type="ECO:0000313" key="11">
    <source>
        <dbReference type="EMBL" id="AVO26621.1"/>
    </source>
</evidence>
<feature type="domain" description="ABC transmembrane type-1" evidence="10">
    <location>
        <begin position="82"/>
        <end position="293"/>
    </location>
</feature>
<dbReference type="Pfam" id="PF00528">
    <property type="entry name" value="BPD_transp_1"/>
    <property type="match status" value="1"/>
</dbReference>
<dbReference type="PANTHER" id="PTHR30425:SF2">
    <property type="entry name" value="ABC TRANSPORTER PERMEASE PROTEIN YQGH-RELATED"/>
    <property type="match status" value="1"/>
</dbReference>
<dbReference type="CDD" id="cd06261">
    <property type="entry name" value="TM_PBP2"/>
    <property type="match status" value="1"/>
</dbReference>
<dbReference type="RefSeq" id="WP_014015079.1">
    <property type="nucleotide sequence ID" value="NZ_CALDUZ010000022.1"/>
</dbReference>
<feature type="transmembrane region" description="Helical" evidence="8">
    <location>
        <begin position="273"/>
        <end position="293"/>
    </location>
</feature>
<dbReference type="GO" id="GO:0005886">
    <property type="term" value="C:plasma membrane"/>
    <property type="evidence" value="ECO:0007669"/>
    <property type="project" value="UniProtKB-SubCell"/>
</dbReference>
<dbReference type="SUPFAM" id="SSF161098">
    <property type="entry name" value="MetI-like"/>
    <property type="match status" value="1"/>
</dbReference>
<comment type="subcellular location">
    <subcellularLocation>
        <location evidence="1 8">Cell membrane</location>
        <topology evidence="1 8">Multi-pass membrane protein</topology>
    </subcellularLocation>
</comment>
<dbReference type="Proteomes" id="UP000536773">
    <property type="component" value="Unassembled WGS sequence"/>
</dbReference>
<dbReference type="EMBL" id="CP027569">
    <property type="protein sequence ID" value="AVO26621.1"/>
    <property type="molecule type" value="Genomic_DNA"/>
</dbReference>
<evidence type="ECO:0000259" key="10">
    <source>
        <dbReference type="PROSITE" id="PS50928"/>
    </source>
</evidence>
<dbReference type="PROSITE" id="PS50928">
    <property type="entry name" value="ABC_TM1"/>
    <property type="match status" value="1"/>
</dbReference>
<dbReference type="InterPro" id="IPR000515">
    <property type="entry name" value="MetI-like"/>
</dbReference>
<keyword evidence="6 8" id="KW-1133">Transmembrane helix</keyword>
<reference evidence="11 13" key="1">
    <citation type="journal article" date="2018" name="Genome Announc.">
        <title>Complete genomes of two Megasphaera elsdenii strains, NCIMB 702410 and ATCC 25940.</title>
        <authorList>
            <person name="Hatmaker E.A."/>
            <person name="O'Dell K."/>
            <person name="Riley L.A."/>
            <person name="Klingeman D.M."/>
            <person name="Guss A.M."/>
        </authorList>
    </citation>
    <scope>NUCLEOTIDE SEQUENCE [LARGE SCALE GENOMIC DNA]</scope>
    <source>
        <strain evidence="11 13">NCIMB702410</strain>
    </source>
</reference>
<dbReference type="Gene3D" id="1.10.3720.10">
    <property type="entry name" value="MetI-like"/>
    <property type="match status" value="1"/>
</dbReference>
<dbReference type="GO" id="GO:0006817">
    <property type="term" value="P:phosphate ion transport"/>
    <property type="evidence" value="ECO:0007669"/>
    <property type="project" value="UniProtKB-KW"/>
</dbReference>
<keyword evidence="4 9" id="KW-1003">Cell membrane</keyword>
<evidence type="ECO:0000256" key="4">
    <source>
        <dbReference type="ARBA" id="ARBA00022475"/>
    </source>
</evidence>
<dbReference type="NCBIfam" id="TIGR02138">
    <property type="entry name" value="phosphate_pstC"/>
    <property type="match status" value="1"/>
</dbReference>
<evidence type="ECO:0000256" key="8">
    <source>
        <dbReference type="RuleBase" id="RU363032"/>
    </source>
</evidence>
<evidence type="ECO:0000256" key="5">
    <source>
        <dbReference type="ARBA" id="ARBA00022692"/>
    </source>
</evidence>
<organism evidence="12 14">
    <name type="scientific">Megasphaera elsdenii</name>
    <dbReference type="NCBI Taxonomy" id="907"/>
    <lineage>
        <taxon>Bacteria</taxon>
        <taxon>Bacillati</taxon>
        <taxon>Bacillota</taxon>
        <taxon>Negativicutes</taxon>
        <taxon>Veillonellales</taxon>
        <taxon>Veillonellaceae</taxon>
        <taxon>Megasphaera</taxon>
    </lineage>
</organism>
<evidence type="ECO:0000256" key="1">
    <source>
        <dbReference type="ARBA" id="ARBA00004651"/>
    </source>
</evidence>
<keyword evidence="7 8" id="KW-0472">Membrane</keyword>
<protein>
    <recommendedName>
        <fullName evidence="9">Phosphate transport system permease protein</fullName>
    </recommendedName>
</protein>
<dbReference type="GeneID" id="97491036"/>
<dbReference type="PANTHER" id="PTHR30425">
    <property type="entry name" value="PHOSPHATE TRANSPORT SYSTEM PERMEASE PROTEIN PST"/>
    <property type="match status" value="1"/>
</dbReference>
<comment type="similarity">
    <text evidence="2 9">Belongs to the binding-protein-dependent transport system permease family. CysTW subfamily.</text>
</comment>
<evidence type="ECO:0000313" key="12">
    <source>
        <dbReference type="EMBL" id="NMK39204.1"/>
    </source>
</evidence>
<keyword evidence="9" id="KW-0592">Phosphate transport</keyword>
<dbReference type="AlphaFoldDB" id="A0A1M6NJ08"/>
<feature type="transmembrane region" description="Helical" evidence="8">
    <location>
        <begin position="149"/>
        <end position="170"/>
    </location>
</feature>
<dbReference type="EMBL" id="JABBJH010000009">
    <property type="protein sequence ID" value="NMK39204.1"/>
    <property type="molecule type" value="Genomic_DNA"/>
</dbReference>
<dbReference type="Proteomes" id="UP000238358">
    <property type="component" value="Chromosome"/>
</dbReference>
<accession>A0A1M6NJ08</accession>
<gene>
    <name evidence="12" type="primary">pstC</name>
    <name evidence="11" type="ORF">C6Y28_02755</name>
    <name evidence="12" type="ORF">HG933_07395</name>
</gene>
<reference evidence="12 14" key="2">
    <citation type="submission" date="2020-04" db="EMBL/GenBank/DDBJ databases">
        <authorList>
            <person name="Hitch T.C.A."/>
            <person name="Wylensek D."/>
            <person name="Clavel T."/>
        </authorList>
    </citation>
    <scope>NUCLEOTIDE SEQUENCE [LARGE SCALE GENOMIC DNA]</scope>
    <source>
        <strain evidence="12 14">WCA-386-APC-2A</strain>
    </source>
</reference>
<evidence type="ECO:0000313" key="14">
    <source>
        <dbReference type="Proteomes" id="UP000536773"/>
    </source>
</evidence>
<dbReference type="GO" id="GO:0005315">
    <property type="term" value="F:phosphate transmembrane transporter activity"/>
    <property type="evidence" value="ECO:0007669"/>
    <property type="project" value="InterPro"/>
</dbReference>